<proteinExistence type="inferred from homology"/>
<comment type="caution">
    <text evidence="7">The sequence shown here is derived from an EMBL/GenBank/DDBJ whole genome shotgun (WGS) entry which is preliminary data.</text>
</comment>
<evidence type="ECO:0000313" key="10">
    <source>
        <dbReference type="Proteomes" id="UP000249099"/>
    </source>
</evidence>
<dbReference type="Pfam" id="PF02872">
    <property type="entry name" value="5_nucleotid_C"/>
    <property type="match status" value="1"/>
</dbReference>
<keyword evidence="2" id="KW-0378">Hydrolase</keyword>
<evidence type="ECO:0000313" key="9">
    <source>
        <dbReference type="Proteomes" id="UP000190409"/>
    </source>
</evidence>
<dbReference type="AlphaFoldDB" id="A0A1S8KPU9"/>
<name>A0A1S8KPU9_9LACT</name>
<dbReference type="PRINTS" id="PR01607">
    <property type="entry name" value="APYRASEFAMLY"/>
</dbReference>
<sequence length="776" mass="84885">MFKQERVHRKVLRKVKKQFVTVTVLGGLVGLGAQAVSAQEEVENQSTESATTDKLAPEEANDQTHEEALVELEAQVTPNNKSEVEEVTPLTEADTVDTQAVSTLTEEINEKAETDKEKASNQEETKPANQEQTKPVENKDNKEKKKYRRATIMHTNDFHGRLSAKGDSRYDLGFAHVKTLADKYRELADEFIMVDAGDTIHGTNETNLSEGKNAIDLLNKLGYKAFVPGNHEFNYGLDRLLELTNNEENTFKTISSNVEYKDTGKQVFDSFVEWEVFGRKIGIFGITAQDTPTTTHPKNVEDIRFTDEIEATKKQVEQLSEQFSHLVALTHVGHNIDKKIAQAVPELDVIIGGHSHTPVIGGEMVGNTLVSQAWEYGKMIGLVHLDFDEDGNLVKKTAETITLEENFELKDNRGKQENILDVLPSSTVGNTDDIKRETVEEDPEVKAMLDKFKASLDEKLNEVIGESSVDLNGARDAVRKRETNLANFVADAIREFSGADISLINGGSIRTSLASGELTVGSVIEVLPFINTVETINIPGREIKDALEHSVRLLPEEQNGGFLQISGMKVAVDLTRPVGDRIVGVSVGDEPLDLDRTYAVASSDFTLAGGDGYDMFTKYEIANVSGELFSDAVINHIKAQKGPINPKVDGRITLSDKALTDSDLAALGLTRLGAKAADQPAEGASEQAPEKPTQDEQASNAGTQESQDTQKASNKTAEARSTEKEALVEEKLQEENEQKKAGVRLPDTATGAWALGLIGLTSLVSGLGTKKFARKD</sequence>
<dbReference type="InterPro" id="IPR006179">
    <property type="entry name" value="5_nucleotidase/apyrase"/>
</dbReference>
<keyword evidence="2" id="KW-0547">Nucleotide-binding</keyword>
<reference evidence="8 10" key="2">
    <citation type="submission" date="2017-03" db="EMBL/GenBank/DDBJ databases">
        <title>wgs assembly of Dolosigranulum pigrum KPL CDC strains.</title>
        <authorList>
            <person name="Brugger S.D."/>
            <person name="Pettigrew M."/>
            <person name="Kong Y."/>
            <person name="Lemon K.P."/>
        </authorList>
    </citation>
    <scope>NUCLEOTIDE SEQUENCE [LARGE SCALE GENOMIC DNA]</scope>
    <source>
        <strain evidence="8 10">KPL1931_CDC4294-98</strain>
    </source>
</reference>
<dbReference type="EMBL" id="NAQV01000033">
    <property type="protein sequence ID" value="RAN62010.1"/>
    <property type="molecule type" value="Genomic_DNA"/>
</dbReference>
<protein>
    <recommendedName>
        <fullName evidence="11">Bifunctional metallophosphatase/5'-nucleotidase</fullName>
    </recommendedName>
</protein>
<dbReference type="SUPFAM" id="SSF56300">
    <property type="entry name" value="Metallo-dependent phosphatases"/>
    <property type="match status" value="1"/>
</dbReference>
<feature type="compositionally biased region" description="Basic and acidic residues" evidence="3">
    <location>
        <begin position="108"/>
        <end position="126"/>
    </location>
</feature>
<dbReference type="SUPFAM" id="SSF55816">
    <property type="entry name" value="5'-nucleotidase (syn. UDP-sugar hydrolase), C-terminal domain"/>
    <property type="match status" value="1"/>
</dbReference>
<keyword evidence="4" id="KW-1133">Transmembrane helix</keyword>
<dbReference type="GO" id="GO:0030288">
    <property type="term" value="C:outer membrane-bounded periplasmic space"/>
    <property type="evidence" value="ECO:0007669"/>
    <property type="project" value="TreeGrafter"/>
</dbReference>
<organism evidence="7 9">
    <name type="scientific">Dolosigranulum pigrum</name>
    <dbReference type="NCBI Taxonomy" id="29394"/>
    <lineage>
        <taxon>Bacteria</taxon>
        <taxon>Bacillati</taxon>
        <taxon>Bacillota</taxon>
        <taxon>Bacilli</taxon>
        <taxon>Lactobacillales</taxon>
        <taxon>Carnobacteriaceae</taxon>
        <taxon>Dolosigranulum</taxon>
    </lineage>
</organism>
<dbReference type="RefSeq" id="WP_077863140.1">
    <property type="nucleotide sequence ID" value="NZ_NAQV01000033.1"/>
</dbReference>
<evidence type="ECO:0000256" key="2">
    <source>
        <dbReference type="RuleBase" id="RU362119"/>
    </source>
</evidence>
<dbReference type="InterPro" id="IPR029052">
    <property type="entry name" value="Metallo-depent_PP-like"/>
</dbReference>
<evidence type="ECO:0000259" key="5">
    <source>
        <dbReference type="Pfam" id="PF00149"/>
    </source>
</evidence>
<dbReference type="GO" id="GO:0000166">
    <property type="term" value="F:nucleotide binding"/>
    <property type="evidence" value="ECO:0007669"/>
    <property type="project" value="UniProtKB-KW"/>
</dbReference>
<dbReference type="PANTHER" id="PTHR11575:SF24">
    <property type="entry name" value="5'-NUCLEOTIDASE"/>
    <property type="match status" value="1"/>
</dbReference>
<dbReference type="InterPro" id="IPR004843">
    <property type="entry name" value="Calcineurin-like_PHP"/>
</dbReference>
<reference evidence="7 9" key="1">
    <citation type="submission" date="2017-01" db="EMBL/GenBank/DDBJ databases">
        <title>Complete Genome Sequence of Dolosigranulum pigrum isolated from a Patient with interstitial lung disease.</title>
        <authorList>
            <person name="Mukhopadhyay R."/>
            <person name="Joaquin J."/>
            <person name="Hogue R."/>
            <person name="Fitzgerald S."/>
            <person name="Jospin G."/>
            <person name="Eisen J.A."/>
            <person name="Chaturvedi V."/>
        </authorList>
    </citation>
    <scope>NUCLEOTIDE SEQUENCE [LARGE SCALE GENOMIC DNA]</scope>
    <source>
        <strain evidence="7 9">15S00348</strain>
    </source>
</reference>
<feature type="domain" description="Calcineurin-like phosphoesterase" evidence="5">
    <location>
        <begin position="151"/>
        <end position="358"/>
    </location>
</feature>
<dbReference type="Proteomes" id="UP000190409">
    <property type="component" value="Unassembled WGS sequence"/>
</dbReference>
<dbReference type="GO" id="GO:0016787">
    <property type="term" value="F:hydrolase activity"/>
    <property type="evidence" value="ECO:0007669"/>
    <property type="project" value="UniProtKB-KW"/>
</dbReference>
<evidence type="ECO:0000256" key="4">
    <source>
        <dbReference type="SAM" id="Phobius"/>
    </source>
</evidence>
<dbReference type="PANTHER" id="PTHR11575">
    <property type="entry name" value="5'-NUCLEOTIDASE-RELATED"/>
    <property type="match status" value="1"/>
</dbReference>
<feature type="compositionally biased region" description="Basic and acidic residues" evidence="3">
    <location>
        <begin position="717"/>
        <end position="740"/>
    </location>
</feature>
<evidence type="ECO:0000313" key="7">
    <source>
        <dbReference type="EMBL" id="OOL81732.1"/>
    </source>
</evidence>
<evidence type="ECO:0008006" key="11">
    <source>
        <dbReference type="Google" id="ProtNLM"/>
    </source>
</evidence>
<dbReference type="Pfam" id="PF00149">
    <property type="entry name" value="Metallophos"/>
    <property type="match status" value="1"/>
</dbReference>
<accession>A0A1S8KPU9</accession>
<feature type="region of interest" description="Disordered" evidence="3">
    <location>
        <begin position="40"/>
        <end position="146"/>
    </location>
</feature>
<dbReference type="GO" id="GO:0009166">
    <property type="term" value="P:nucleotide catabolic process"/>
    <property type="evidence" value="ECO:0007669"/>
    <property type="project" value="InterPro"/>
</dbReference>
<dbReference type="InterPro" id="IPR008334">
    <property type="entry name" value="5'-Nucleotdase_C"/>
</dbReference>
<gene>
    <name evidence="8" type="ORF">B8A44_08560</name>
    <name evidence="7" type="ORF">BWX42_08515</name>
</gene>
<keyword evidence="1" id="KW-0732">Signal</keyword>
<feature type="compositionally biased region" description="Polar residues" evidence="3">
    <location>
        <begin position="96"/>
        <end position="106"/>
    </location>
</feature>
<feature type="compositionally biased region" description="Basic and acidic residues" evidence="3">
    <location>
        <begin position="134"/>
        <end position="143"/>
    </location>
</feature>
<feature type="region of interest" description="Disordered" evidence="3">
    <location>
        <begin position="675"/>
        <end position="744"/>
    </location>
</feature>
<evidence type="ECO:0000313" key="8">
    <source>
        <dbReference type="EMBL" id="RAN62010.1"/>
    </source>
</evidence>
<keyword evidence="4" id="KW-0472">Membrane</keyword>
<feature type="domain" description="5'-Nucleotidase C-terminal" evidence="6">
    <location>
        <begin position="463"/>
        <end position="617"/>
    </location>
</feature>
<evidence type="ECO:0000259" key="6">
    <source>
        <dbReference type="Pfam" id="PF02872"/>
    </source>
</evidence>
<dbReference type="Gene3D" id="3.60.21.10">
    <property type="match status" value="1"/>
</dbReference>
<comment type="similarity">
    <text evidence="2">Belongs to the 5'-nucleotidase family.</text>
</comment>
<dbReference type="Gene3D" id="3.90.780.10">
    <property type="entry name" value="5'-Nucleotidase, C-terminal domain"/>
    <property type="match status" value="1"/>
</dbReference>
<feature type="transmembrane region" description="Helical" evidence="4">
    <location>
        <begin position="751"/>
        <end position="769"/>
    </location>
</feature>
<dbReference type="Proteomes" id="UP000249099">
    <property type="component" value="Unassembled WGS sequence"/>
</dbReference>
<feature type="compositionally biased region" description="Polar residues" evidence="3">
    <location>
        <begin position="695"/>
        <end position="716"/>
    </location>
</feature>
<evidence type="ECO:0000256" key="1">
    <source>
        <dbReference type="ARBA" id="ARBA00022729"/>
    </source>
</evidence>
<evidence type="ECO:0000256" key="3">
    <source>
        <dbReference type="SAM" id="MobiDB-lite"/>
    </source>
</evidence>
<dbReference type="InterPro" id="IPR036907">
    <property type="entry name" value="5'-Nucleotdase_C_sf"/>
</dbReference>
<keyword evidence="4" id="KW-0812">Transmembrane</keyword>
<dbReference type="EMBL" id="MUYF01000003">
    <property type="protein sequence ID" value="OOL81732.1"/>
    <property type="molecule type" value="Genomic_DNA"/>
</dbReference>